<proteinExistence type="predicted"/>
<dbReference type="Pfam" id="PF14078">
    <property type="entry name" value="DUF4259"/>
    <property type="match status" value="1"/>
</dbReference>
<reference evidence="1 2" key="1">
    <citation type="submission" date="2018-11" db="EMBL/GenBank/DDBJ databases">
        <authorList>
            <person name="Kleinhagauer T."/>
            <person name="Glaeser S.P."/>
            <person name="Spergser J."/>
            <person name="Ruckert C."/>
            <person name="Kaempfer P."/>
            <person name="Busse H.-J."/>
        </authorList>
    </citation>
    <scope>NUCLEOTIDE SEQUENCE [LARGE SCALE GENOMIC DNA]</scope>
    <source>
        <strain evidence="1 2">W8</strain>
    </source>
</reference>
<keyword evidence="2" id="KW-1185">Reference proteome</keyword>
<dbReference type="Proteomes" id="UP000271587">
    <property type="component" value="Chromosome"/>
</dbReference>
<sequence>MNVSGWEDAIFGIDNNIDLLDELADLDASSIVAEVSDLVTIATKQGAEGDEQDNALLAATLLAIWAGAPFSDSELAQDYPFILSLRGKGDEDTREAAAALLEAVESDEDLDPYIEALS</sequence>
<organism evidence="1 2">
    <name type="scientific">Corynebacterium gerontici</name>
    <dbReference type="NCBI Taxonomy" id="2079234"/>
    <lineage>
        <taxon>Bacteria</taxon>
        <taxon>Bacillati</taxon>
        <taxon>Actinomycetota</taxon>
        <taxon>Actinomycetes</taxon>
        <taxon>Mycobacteriales</taxon>
        <taxon>Corynebacteriaceae</taxon>
        <taxon>Corynebacterium</taxon>
    </lineage>
</organism>
<evidence type="ECO:0000313" key="2">
    <source>
        <dbReference type="Proteomes" id="UP000271587"/>
    </source>
</evidence>
<evidence type="ECO:0008006" key="3">
    <source>
        <dbReference type="Google" id="ProtNLM"/>
    </source>
</evidence>
<accession>A0A3G6IYX7</accession>
<protein>
    <recommendedName>
        <fullName evidence="3">DUF4259 domain-containing protein</fullName>
    </recommendedName>
</protein>
<evidence type="ECO:0000313" key="1">
    <source>
        <dbReference type="EMBL" id="AZA10866.1"/>
    </source>
</evidence>
<dbReference type="AlphaFoldDB" id="A0A3G6IYX7"/>
<dbReference type="InterPro" id="IPR025355">
    <property type="entry name" value="DUF4259"/>
</dbReference>
<dbReference type="EMBL" id="CP033897">
    <property type="protein sequence ID" value="AZA10866.1"/>
    <property type="molecule type" value="Genomic_DNA"/>
</dbReference>
<name>A0A3G6IYX7_9CORY</name>
<dbReference type="RefSeq" id="WP_425455491.1">
    <property type="nucleotide sequence ID" value="NZ_CP033897.1"/>
</dbReference>
<gene>
    <name evidence="1" type="ORF">CGERO_02710</name>
</gene>
<dbReference type="KEGG" id="cgk:CGERO_02710"/>